<keyword evidence="3" id="KW-1185">Reference proteome</keyword>
<comment type="caution">
    <text evidence="2">The sequence shown here is derived from an EMBL/GenBank/DDBJ whole genome shotgun (WGS) entry which is preliminary data.</text>
</comment>
<dbReference type="Proteomes" id="UP000566663">
    <property type="component" value="Unassembled WGS sequence"/>
</dbReference>
<accession>A0A7W8HYX4</accession>
<dbReference type="AlphaFoldDB" id="A0A7W8HYX4"/>
<reference evidence="2 3" key="1">
    <citation type="submission" date="2020-08" db="EMBL/GenBank/DDBJ databases">
        <title>Genomic Encyclopedia of Type Strains, Phase IV (KMG-IV): sequencing the most valuable type-strain genomes for metagenomic binning, comparative biology and taxonomic classification.</title>
        <authorList>
            <person name="Goeker M."/>
        </authorList>
    </citation>
    <scope>NUCLEOTIDE SEQUENCE [LARGE SCALE GENOMIC DNA]</scope>
    <source>
        <strain evidence="2 3">DSM 25335</strain>
    </source>
</reference>
<feature type="compositionally biased region" description="Basic and acidic residues" evidence="1">
    <location>
        <begin position="1"/>
        <end position="15"/>
    </location>
</feature>
<protein>
    <submittedName>
        <fullName evidence="2">Uncharacterized protein</fullName>
    </submittedName>
</protein>
<feature type="compositionally biased region" description="Basic and acidic residues" evidence="1">
    <location>
        <begin position="57"/>
        <end position="68"/>
    </location>
</feature>
<proteinExistence type="predicted"/>
<evidence type="ECO:0000313" key="2">
    <source>
        <dbReference type="EMBL" id="MBB5292462.1"/>
    </source>
</evidence>
<evidence type="ECO:0000256" key="1">
    <source>
        <dbReference type="SAM" id="MobiDB-lite"/>
    </source>
</evidence>
<gene>
    <name evidence="2" type="ORF">HNQ67_001986</name>
</gene>
<evidence type="ECO:0000313" key="3">
    <source>
        <dbReference type="Proteomes" id="UP000566663"/>
    </source>
</evidence>
<feature type="compositionally biased region" description="Polar residues" evidence="1">
    <location>
        <begin position="85"/>
        <end position="109"/>
    </location>
</feature>
<dbReference type="EMBL" id="JACHFZ010000004">
    <property type="protein sequence ID" value="MBB5292462.1"/>
    <property type="molecule type" value="Genomic_DNA"/>
</dbReference>
<feature type="region of interest" description="Disordered" evidence="1">
    <location>
        <begin position="1"/>
        <end position="109"/>
    </location>
</feature>
<name>A0A7W8HYX4_9CAUL</name>
<organism evidence="2 3">
    <name type="scientific">Brevundimonas basaltis</name>
    <dbReference type="NCBI Taxonomy" id="472166"/>
    <lineage>
        <taxon>Bacteria</taxon>
        <taxon>Pseudomonadati</taxon>
        <taxon>Pseudomonadota</taxon>
        <taxon>Alphaproteobacteria</taxon>
        <taxon>Caulobacterales</taxon>
        <taxon>Caulobacteraceae</taxon>
        <taxon>Brevundimonas</taxon>
    </lineage>
</organism>
<sequence length="109" mass="11564">MLALEPARERRRALDLETAGGGVGCGAIRPPFGGFQTTGCETEGVPAEAEPPAQPYQRDRKRDHEQQPSRRRQGAQDGRGGHGNTARSSSKCGPSRSVGQSPPQTMAVP</sequence>